<dbReference type="EMBL" id="DQID01000098">
    <property type="protein sequence ID" value="HCT13857.1"/>
    <property type="molecule type" value="Genomic_DNA"/>
</dbReference>
<dbReference type="PROSITE" id="PS50931">
    <property type="entry name" value="HTH_LYSR"/>
    <property type="match status" value="1"/>
</dbReference>
<name>A0A3D4SXV7_9CORY</name>
<keyword evidence="5" id="KW-0804">Transcription</keyword>
<evidence type="ECO:0000256" key="2">
    <source>
        <dbReference type="ARBA" id="ARBA00023015"/>
    </source>
</evidence>
<comment type="caution">
    <text evidence="7">The sequence shown here is derived from an EMBL/GenBank/DDBJ whole genome shotgun (WGS) entry which is preliminary data.</text>
</comment>
<dbReference type="SUPFAM" id="SSF46785">
    <property type="entry name" value="Winged helix' DNA-binding domain"/>
    <property type="match status" value="1"/>
</dbReference>
<dbReference type="InterPro" id="IPR036388">
    <property type="entry name" value="WH-like_DNA-bd_sf"/>
</dbReference>
<dbReference type="PANTHER" id="PTHR30346">
    <property type="entry name" value="TRANSCRIPTIONAL DUAL REGULATOR HCAR-RELATED"/>
    <property type="match status" value="1"/>
</dbReference>
<proteinExistence type="inferred from homology"/>
<dbReference type="Pfam" id="PF00126">
    <property type="entry name" value="HTH_1"/>
    <property type="match status" value="1"/>
</dbReference>
<gene>
    <name evidence="7" type="ORF">DIW82_03430</name>
</gene>
<dbReference type="GO" id="GO:0003700">
    <property type="term" value="F:DNA-binding transcription factor activity"/>
    <property type="evidence" value="ECO:0007669"/>
    <property type="project" value="InterPro"/>
</dbReference>
<dbReference type="InterPro" id="IPR036390">
    <property type="entry name" value="WH_DNA-bd_sf"/>
</dbReference>
<evidence type="ECO:0000256" key="3">
    <source>
        <dbReference type="ARBA" id="ARBA00023125"/>
    </source>
</evidence>
<dbReference type="Gene3D" id="1.10.10.10">
    <property type="entry name" value="Winged helix-like DNA-binding domain superfamily/Winged helix DNA-binding domain"/>
    <property type="match status" value="1"/>
</dbReference>
<dbReference type="GO" id="GO:0032993">
    <property type="term" value="C:protein-DNA complex"/>
    <property type="evidence" value="ECO:0007669"/>
    <property type="project" value="TreeGrafter"/>
</dbReference>
<dbReference type="Proteomes" id="UP000261739">
    <property type="component" value="Unassembled WGS sequence"/>
</dbReference>
<dbReference type="PANTHER" id="PTHR30346:SF29">
    <property type="entry name" value="LYSR SUBSTRATE-BINDING"/>
    <property type="match status" value="1"/>
</dbReference>
<evidence type="ECO:0000313" key="8">
    <source>
        <dbReference type="Proteomes" id="UP000261739"/>
    </source>
</evidence>
<dbReference type="SUPFAM" id="SSF53850">
    <property type="entry name" value="Periplasmic binding protein-like II"/>
    <property type="match status" value="1"/>
</dbReference>
<dbReference type="InterPro" id="IPR000847">
    <property type="entry name" value="LysR_HTH_N"/>
</dbReference>
<dbReference type="InterPro" id="IPR005119">
    <property type="entry name" value="LysR_subst-bd"/>
</dbReference>
<comment type="similarity">
    <text evidence="1">Belongs to the LysR transcriptional regulatory family.</text>
</comment>
<dbReference type="GO" id="GO:0003677">
    <property type="term" value="F:DNA binding"/>
    <property type="evidence" value="ECO:0007669"/>
    <property type="project" value="UniProtKB-KW"/>
</dbReference>
<reference evidence="7 8" key="1">
    <citation type="journal article" date="2018" name="Nat. Biotechnol.">
        <title>A standardized bacterial taxonomy based on genome phylogeny substantially revises the tree of life.</title>
        <authorList>
            <person name="Parks D.H."/>
            <person name="Chuvochina M."/>
            <person name="Waite D.W."/>
            <person name="Rinke C."/>
            <person name="Skarshewski A."/>
            <person name="Chaumeil P.A."/>
            <person name="Hugenholtz P."/>
        </authorList>
    </citation>
    <scope>NUCLEOTIDE SEQUENCE [LARGE SCALE GENOMIC DNA]</scope>
    <source>
        <strain evidence="7">UBA11247</strain>
    </source>
</reference>
<evidence type="ECO:0000256" key="1">
    <source>
        <dbReference type="ARBA" id="ARBA00009437"/>
    </source>
</evidence>
<sequence>MLNLHRLTLLRELDRRGTLAEVARVLNYSPSAISHQLAQLEKEAGVRLLEPVGRRVKLTTAAERLVEHTNEVLAVLDLAEAELAASTPTVGGVLRVTAFHSALVSILPTALTLLGGRHPELRVEVYERAIPDAFDGLAAHLYDLVLGDQWPDEPDPVPAGMERQELFADPLLLALPASWPDHGTPEDLSALADAPWAIDPEYLPGGRWVRHMLAGHGVVPRVLADTDDPLLQAHLVRTGHAAAVIPSLLVGPFLDETRALPLPGDPARRLYTAVREGQTGHPAVRAFRAALASAARRESPDL</sequence>
<evidence type="ECO:0000256" key="5">
    <source>
        <dbReference type="ARBA" id="ARBA00023163"/>
    </source>
</evidence>
<dbReference type="RefSeq" id="WP_273051190.1">
    <property type="nucleotide sequence ID" value="NZ_DAITTW010000080.1"/>
</dbReference>
<keyword evidence="4" id="KW-0010">Activator</keyword>
<evidence type="ECO:0000313" key="7">
    <source>
        <dbReference type="EMBL" id="HCT13857.1"/>
    </source>
</evidence>
<dbReference type="AlphaFoldDB" id="A0A3D4SXV7"/>
<keyword evidence="3" id="KW-0238">DNA-binding</keyword>
<keyword evidence="2" id="KW-0805">Transcription regulation</keyword>
<feature type="domain" description="HTH lysR-type" evidence="6">
    <location>
        <begin position="2"/>
        <end position="59"/>
    </location>
</feature>
<evidence type="ECO:0000259" key="6">
    <source>
        <dbReference type="PROSITE" id="PS50931"/>
    </source>
</evidence>
<protein>
    <submittedName>
        <fullName evidence="7">LysR family transcriptional regulator</fullName>
    </submittedName>
</protein>
<accession>A0A3D4SXV7</accession>
<evidence type="ECO:0000256" key="4">
    <source>
        <dbReference type="ARBA" id="ARBA00023159"/>
    </source>
</evidence>
<dbReference type="Gene3D" id="3.40.190.290">
    <property type="match status" value="1"/>
</dbReference>
<dbReference type="Pfam" id="PF03466">
    <property type="entry name" value="LysR_substrate"/>
    <property type="match status" value="1"/>
</dbReference>
<organism evidence="7 8">
    <name type="scientific">Corynebacterium nuruki</name>
    <dbReference type="NCBI Taxonomy" id="1032851"/>
    <lineage>
        <taxon>Bacteria</taxon>
        <taxon>Bacillati</taxon>
        <taxon>Actinomycetota</taxon>
        <taxon>Actinomycetes</taxon>
        <taxon>Mycobacteriales</taxon>
        <taxon>Corynebacteriaceae</taxon>
        <taxon>Corynebacterium</taxon>
    </lineage>
</organism>